<keyword evidence="1" id="KW-0472">Membrane</keyword>
<feature type="transmembrane region" description="Helical" evidence="1">
    <location>
        <begin position="58"/>
        <end position="75"/>
    </location>
</feature>
<dbReference type="EMBL" id="RFXN01000143">
    <property type="protein sequence ID" value="NBR94442.1"/>
    <property type="molecule type" value="Genomic_DNA"/>
</dbReference>
<dbReference type="AlphaFoldDB" id="A0A965GDP0"/>
<feature type="transmembrane region" description="Helical" evidence="1">
    <location>
        <begin position="515"/>
        <end position="539"/>
    </location>
</feature>
<reference evidence="2" key="1">
    <citation type="submission" date="2018-10" db="EMBL/GenBank/DDBJ databases">
        <title>Iterative Subtractive Binning of Freshwater Chronoseries Metagenomes Recovers Nearly Complete Genomes from over Four Hundred Novel Species.</title>
        <authorList>
            <person name="Rodriguez-R L.M."/>
            <person name="Tsementzi D."/>
            <person name="Luo C."/>
            <person name="Konstantinidis K.T."/>
        </authorList>
    </citation>
    <scope>NUCLEOTIDE SEQUENCE</scope>
    <source>
        <strain evidence="2">WB5_2A_028</strain>
    </source>
</reference>
<feature type="transmembrane region" description="Helical" evidence="1">
    <location>
        <begin position="325"/>
        <end position="346"/>
    </location>
</feature>
<evidence type="ECO:0000313" key="3">
    <source>
        <dbReference type="Proteomes" id="UP000740727"/>
    </source>
</evidence>
<evidence type="ECO:0000256" key="1">
    <source>
        <dbReference type="SAM" id="Phobius"/>
    </source>
</evidence>
<comment type="caution">
    <text evidence="2">The sequence shown here is derived from an EMBL/GenBank/DDBJ whole genome shotgun (WGS) entry which is preliminary data.</text>
</comment>
<protein>
    <submittedName>
        <fullName evidence="2">Uncharacterized protein</fullName>
    </submittedName>
</protein>
<proteinExistence type="predicted"/>
<feature type="transmembrane region" description="Helical" evidence="1">
    <location>
        <begin position="294"/>
        <end position="313"/>
    </location>
</feature>
<evidence type="ECO:0000313" key="2">
    <source>
        <dbReference type="EMBL" id="NBR94442.1"/>
    </source>
</evidence>
<keyword evidence="1" id="KW-1133">Transmembrane helix</keyword>
<feature type="transmembrane region" description="Helical" evidence="1">
    <location>
        <begin position="551"/>
        <end position="571"/>
    </location>
</feature>
<dbReference type="Proteomes" id="UP000740727">
    <property type="component" value="Unassembled WGS sequence"/>
</dbReference>
<feature type="transmembrane region" description="Helical" evidence="1">
    <location>
        <begin position="398"/>
        <end position="414"/>
    </location>
</feature>
<accession>A0A965GDP0</accession>
<sequence>MHSLPSRWWRQIAVALALAASILAVVLNVGTVTATQIVRPAVFLCIQIMLHPDTPRAFVLAFICCTTLIIDRRRTSLLGLLQYRFSRRSRSLERSVISRAPLMSSMVMVATVAGLFYPDAMQGWFKEDSRDSQKYNFYSSFFNYSISKSKIVKFTGYQLGERGLMLSPGVAGDVTFSLDRPPQSIVLLKANFYNKRFLAKNEIEGSILEAVFPNALEISTDQGATFEQVFTDRSLGEVVGNETIDLSSFLGASSSYLLRFRAENPTSDPVLVLPLLVVSVVVDPSTAPHPDFPIVPTAAVLSASIYCALRYWFSRHVSASWATILAITIIIVIYMVTNKIVSYFVWYSATPYVELNKTLNSQLSKYCILLSTILIAIFILIFKKYYVKEWVEQKRATTLLFAVIISIISLVFRWEELTRVRYEFLLPDAQGYLEIAREFSQKEFNFSTLSRTAFLRELGDSGYDRRASSTAVFYLGGHNGREPLWPAVVHWFGSIFGLSAFHIRLVSIICSCTVAFLTVLIGALRINFFCGVIGGIVISTNQPLIANAVKGLREELVTCFILGLVLVTWAFRRRPNMLRIGQQAR</sequence>
<gene>
    <name evidence="2" type="ORF">EBT44_06440</name>
</gene>
<keyword evidence="1" id="KW-0812">Transmembrane</keyword>
<organism evidence="2 3">
    <name type="scientific">Candidatus Fonsibacter lacus</name>
    <dbReference type="NCBI Taxonomy" id="2576439"/>
    <lineage>
        <taxon>Bacteria</taxon>
        <taxon>Pseudomonadati</taxon>
        <taxon>Pseudomonadota</taxon>
        <taxon>Alphaproteobacteria</taxon>
        <taxon>Candidatus Pelagibacterales</taxon>
        <taxon>Candidatus Pelagibacterales incertae sedis</taxon>
        <taxon>Candidatus Fonsibacter</taxon>
    </lineage>
</organism>
<name>A0A965GDP0_9PROT</name>
<feature type="transmembrane region" description="Helical" evidence="1">
    <location>
        <begin position="96"/>
        <end position="117"/>
    </location>
</feature>
<feature type="transmembrane region" description="Helical" evidence="1">
    <location>
        <begin position="366"/>
        <end position="386"/>
    </location>
</feature>
<feature type="transmembrane region" description="Helical" evidence="1">
    <location>
        <begin position="484"/>
        <end position="503"/>
    </location>
</feature>